<dbReference type="GeneID" id="5076600"/>
<evidence type="ECO:0000313" key="2">
    <source>
        <dbReference type="EMBL" id="AAX84855.1"/>
    </source>
</evidence>
<reference evidence="2 3" key="1">
    <citation type="submission" date="2005-03" db="EMBL/GenBank/DDBJ databases">
        <title>Sequencing of bacteriophage Xp15 from Xanthomonas campestris pv. pelargonii and identification of the lysis genes.</title>
        <authorList>
            <person name="Ramadugu C."/>
            <person name="Gabriel D.W."/>
        </authorList>
    </citation>
    <scope>NUCLEOTIDE SEQUENCE [LARGE SCALE GENOMIC DNA]</scope>
</reference>
<accession>Q52PL9</accession>
<name>Q52PL9_9CAUD</name>
<evidence type="ECO:0000259" key="1">
    <source>
        <dbReference type="Pfam" id="PF20557"/>
    </source>
</evidence>
<evidence type="ECO:0000313" key="3">
    <source>
        <dbReference type="Proteomes" id="UP000001305"/>
    </source>
</evidence>
<dbReference type="Pfam" id="PF20557">
    <property type="entry name" value="DnaT_2"/>
    <property type="match status" value="1"/>
</dbReference>
<protein>
    <recommendedName>
        <fullName evidence="1">Putative DnaT-like domain-containing protein</fullName>
    </recommendedName>
</protein>
<dbReference type="EMBL" id="AY986977">
    <property type="protein sequence ID" value="AAX84855.1"/>
    <property type="molecule type" value="Genomic_DNA"/>
</dbReference>
<feature type="domain" description="Putative DnaT-like" evidence="1">
    <location>
        <begin position="5"/>
        <end position="169"/>
    </location>
</feature>
<sequence>MPTVDATPGSITANSYVTVAEANSYFDGSYGRPLWTSASEDEKASLVISASRYLDQMMAWIGAPTNPEQSMWWPCKNAVIGGMTLSQVSIPVKVKIAVFELAYFMLESGAALSFADQTIDSVKVGTIRVEFTKNSTDAGLPTFVEAMLSGFGSPVLYGSNAARSIDLVRA</sequence>
<dbReference type="KEGG" id="vg:5076600"/>
<proteinExistence type="predicted"/>
<keyword evidence="3" id="KW-1185">Reference proteome</keyword>
<dbReference type="InterPro" id="IPR046787">
    <property type="entry name" value="DnaT_2"/>
</dbReference>
<dbReference type="RefSeq" id="YP_239280.1">
    <property type="nucleotide sequence ID" value="NC_007024.1"/>
</dbReference>
<organism evidence="2 3">
    <name type="scientific">Xanthomonas phage Xp15</name>
    <dbReference type="NCBI Taxonomy" id="322855"/>
    <lineage>
        <taxon>Viruses</taxon>
        <taxon>Duplodnaviria</taxon>
        <taxon>Heunggongvirae</taxon>
        <taxon>Uroviricota</taxon>
        <taxon>Caudoviricetes</taxon>
        <taxon>Alachuavirus</taxon>
        <taxon>Alachuavirus Xp15</taxon>
    </lineage>
</organism>
<dbReference type="Proteomes" id="UP000001305">
    <property type="component" value="Segment"/>
</dbReference>